<evidence type="ECO:0000256" key="6">
    <source>
        <dbReference type="ARBA" id="ARBA00022967"/>
    </source>
</evidence>
<dbReference type="Pfam" id="PF00005">
    <property type="entry name" value="ABC_tran"/>
    <property type="match status" value="1"/>
</dbReference>
<keyword evidence="5" id="KW-0067">ATP-binding</keyword>
<dbReference type="InterPro" id="IPR027417">
    <property type="entry name" value="P-loop_NTPase"/>
</dbReference>
<keyword evidence="10" id="KW-1185">Reference proteome</keyword>
<dbReference type="Proteomes" id="UP000035963">
    <property type="component" value="Unassembled WGS sequence"/>
</dbReference>
<evidence type="ECO:0000256" key="2">
    <source>
        <dbReference type="ARBA" id="ARBA00022475"/>
    </source>
</evidence>
<accession>A0A0J1D0R3</accession>
<dbReference type="Gene3D" id="3.40.50.300">
    <property type="entry name" value="P-loop containing nucleotide triphosphate hydrolases"/>
    <property type="match status" value="1"/>
</dbReference>
<proteinExistence type="predicted"/>
<dbReference type="RefSeq" id="WP_047846471.1">
    <property type="nucleotide sequence ID" value="NZ_AEJF01000074.1"/>
</dbReference>
<dbReference type="AlphaFoldDB" id="A0A0J1D0R3"/>
<dbReference type="InterPro" id="IPR017871">
    <property type="entry name" value="ABC_transporter-like_CS"/>
</dbReference>
<feature type="domain" description="ABC transporter" evidence="8">
    <location>
        <begin position="4"/>
        <end position="232"/>
    </location>
</feature>
<dbReference type="SMART" id="SM00382">
    <property type="entry name" value="AAA"/>
    <property type="match status" value="1"/>
</dbReference>
<dbReference type="SUPFAM" id="SSF52540">
    <property type="entry name" value="P-loop containing nucleoside triphosphate hydrolases"/>
    <property type="match status" value="1"/>
</dbReference>
<dbReference type="GO" id="GO:0005524">
    <property type="term" value="F:ATP binding"/>
    <property type="evidence" value="ECO:0007669"/>
    <property type="project" value="UniProtKB-KW"/>
</dbReference>
<dbReference type="InterPro" id="IPR003439">
    <property type="entry name" value="ABC_transporter-like_ATP-bd"/>
</dbReference>
<keyword evidence="1" id="KW-0813">Transport</keyword>
<name>A0A0J1D0R3_9BURK</name>
<dbReference type="PROSITE" id="PS50893">
    <property type="entry name" value="ABC_TRANSPORTER_2"/>
    <property type="match status" value="1"/>
</dbReference>
<dbReference type="PANTHER" id="PTHR42794">
    <property type="entry name" value="HEMIN IMPORT ATP-BINDING PROTEIN HMUV"/>
    <property type="match status" value="1"/>
</dbReference>
<keyword evidence="3" id="KW-0472">Membrane</keyword>
<keyword evidence="3" id="KW-0997">Cell inner membrane</keyword>
<keyword evidence="6" id="KW-1278">Translocase</keyword>
<dbReference type="PROSITE" id="PS00211">
    <property type="entry name" value="ABC_TRANSPORTER_1"/>
    <property type="match status" value="1"/>
</dbReference>
<sequence length="265" mass="28293">MVKLRLDGVGATYGGCRILSEISTPAFFGGQVVAVIGPNAAGKSTLFKRMAGLVGGPGNVRLEDSRKGLDGICYMPQDSAASARLTVYECVLLACKQQQPTWAVHEADLALIDGIMASLGIGELAFRHLDELSGGQRQLVSIAQTLARDPEIMLMDEPTSALDMRRQAQVLGFMRALARQRGVIVFIALHDLNQALRFADQVLVIADGTAHGSGPCEDVITVAMLRDVYQINARIERCSRGACHVIVDGAVAGSEGEFQGRANAR</sequence>
<comment type="caution">
    <text evidence="9">The sequence shown here is derived from an EMBL/GenBank/DDBJ whole genome shotgun (WGS) entry which is preliminary data.</text>
</comment>
<dbReference type="GO" id="GO:0016887">
    <property type="term" value="F:ATP hydrolysis activity"/>
    <property type="evidence" value="ECO:0007669"/>
    <property type="project" value="InterPro"/>
</dbReference>
<evidence type="ECO:0000256" key="4">
    <source>
        <dbReference type="ARBA" id="ARBA00022741"/>
    </source>
</evidence>
<evidence type="ECO:0000313" key="9">
    <source>
        <dbReference type="EMBL" id="KLU26359.1"/>
    </source>
</evidence>
<dbReference type="CDD" id="cd03214">
    <property type="entry name" value="ABC_Iron-Siderophores_B12_Hemin"/>
    <property type="match status" value="1"/>
</dbReference>
<dbReference type="PATRIC" id="fig|908627.4.peg.2201"/>
<dbReference type="EMBL" id="AEJF01000074">
    <property type="protein sequence ID" value="KLU26359.1"/>
    <property type="molecule type" value="Genomic_DNA"/>
</dbReference>
<organism evidence="9 10">
    <name type="scientific">Caballeronia mineralivorans PML1(12)</name>
    <dbReference type="NCBI Taxonomy" id="908627"/>
    <lineage>
        <taxon>Bacteria</taxon>
        <taxon>Pseudomonadati</taxon>
        <taxon>Pseudomonadota</taxon>
        <taxon>Betaproteobacteria</taxon>
        <taxon>Burkholderiales</taxon>
        <taxon>Burkholderiaceae</taxon>
        <taxon>Caballeronia</taxon>
    </lineage>
</organism>
<evidence type="ECO:0000313" key="10">
    <source>
        <dbReference type="Proteomes" id="UP000035963"/>
    </source>
</evidence>
<comment type="function">
    <text evidence="7">Part of the ABC transporter complex HmuTUV involved in hemin import. Responsible for energy coupling to the transport system.</text>
</comment>
<dbReference type="PANTHER" id="PTHR42794:SF1">
    <property type="entry name" value="HEMIN IMPORT ATP-BINDING PROTEIN HMUV"/>
    <property type="match status" value="1"/>
</dbReference>
<keyword evidence="4" id="KW-0547">Nucleotide-binding</keyword>
<evidence type="ECO:0000256" key="7">
    <source>
        <dbReference type="ARBA" id="ARBA00037066"/>
    </source>
</evidence>
<dbReference type="OrthoDB" id="5296765at2"/>
<keyword evidence="2" id="KW-1003">Cell membrane</keyword>
<gene>
    <name evidence="9" type="ORF">EOS_09975</name>
</gene>
<protein>
    <submittedName>
        <fullName evidence="9">Ferrichrome ABC transporter</fullName>
    </submittedName>
</protein>
<dbReference type="InterPro" id="IPR003593">
    <property type="entry name" value="AAA+_ATPase"/>
</dbReference>
<reference evidence="9 10" key="1">
    <citation type="journal article" date="2015" name="Genome Announc.">
        <title>Draft Genome Sequence of Burkholderia sp. Strain PML1(12), an Ectomycorrhizosphere-Inhabiting Bacterium with Effective Mineral-Weathering Ability.</title>
        <authorList>
            <person name="Uroz S."/>
            <person name="Oger P."/>
        </authorList>
    </citation>
    <scope>NUCLEOTIDE SEQUENCE [LARGE SCALE GENOMIC DNA]</scope>
    <source>
        <strain evidence="10">PML1(12)</strain>
    </source>
</reference>
<evidence type="ECO:0000259" key="8">
    <source>
        <dbReference type="PROSITE" id="PS50893"/>
    </source>
</evidence>
<evidence type="ECO:0000256" key="3">
    <source>
        <dbReference type="ARBA" id="ARBA00022519"/>
    </source>
</evidence>
<evidence type="ECO:0000256" key="1">
    <source>
        <dbReference type="ARBA" id="ARBA00022448"/>
    </source>
</evidence>
<evidence type="ECO:0000256" key="5">
    <source>
        <dbReference type="ARBA" id="ARBA00022840"/>
    </source>
</evidence>